<dbReference type="AlphaFoldDB" id="A0A024EKF8"/>
<sequence length="55" mass="6098">MPSALKTSKQSTTWLPEELSDAHLASGLLTRLAFQDQAGLHHSDYFYKAADLYDG</sequence>
<dbReference type="KEGG" id="pman:OU5_P0010"/>
<dbReference type="HOGENOM" id="CLU_3028971_0_0_6"/>
<proteinExistence type="predicted"/>
<keyword evidence="1" id="KW-0614">Plasmid</keyword>
<gene>
    <name evidence="1" type="ORF">OU5_P0010</name>
</gene>
<name>A0A024EKF8_9PSED</name>
<dbReference type="Proteomes" id="UP000026913">
    <property type="component" value="Plasmid unnamed"/>
</dbReference>
<evidence type="ECO:0000313" key="1">
    <source>
        <dbReference type="EMBL" id="AHZ73262.1"/>
    </source>
</evidence>
<geneLocation type="plasmid" evidence="2"/>
<accession>A0A024EKF8</accession>
<dbReference type="EMBL" id="CP005961">
    <property type="protein sequence ID" value="AHZ73262.1"/>
    <property type="molecule type" value="Genomic_DNA"/>
</dbReference>
<evidence type="ECO:0000313" key="2">
    <source>
        <dbReference type="Proteomes" id="UP000026913"/>
    </source>
</evidence>
<protein>
    <submittedName>
        <fullName evidence="1">Uncharacterized protein</fullName>
    </submittedName>
</protein>
<organism evidence="1 2">
    <name type="scientific">Pseudomonas mandelii JR-1</name>
    <dbReference type="NCBI Taxonomy" id="1147786"/>
    <lineage>
        <taxon>Bacteria</taxon>
        <taxon>Pseudomonadati</taxon>
        <taxon>Pseudomonadota</taxon>
        <taxon>Gammaproteobacteria</taxon>
        <taxon>Pseudomonadales</taxon>
        <taxon>Pseudomonadaceae</taxon>
        <taxon>Pseudomonas</taxon>
    </lineage>
</organism>
<reference evidence="1 2" key="1">
    <citation type="journal article" date="2012" name="J. Bacteriol.">
        <title>Genome sequence of cold-adapted Pseudomonas mandelii strain JR-1.</title>
        <authorList>
            <person name="Jang S.H."/>
            <person name="Kim J."/>
            <person name="Kim J."/>
            <person name="Hong S."/>
            <person name="Lee C."/>
        </authorList>
    </citation>
    <scope>NUCLEOTIDE SEQUENCE [LARGE SCALE GENOMIC DNA]</scope>
    <source>
        <strain evidence="1 2">JR-1</strain>
        <plasmid evidence="2">Plasmid</plasmid>
    </source>
</reference>